<comment type="caution">
    <text evidence="16">The sequence shown here is derived from an EMBL/GenBank/DDBJ whole genome shotgun (WGS) entry which is preliminary data.</text>
</comment>
<comment type="subcellular location">
    <subcellularLocation>
        <location evidence="1">Nucleus</location>
    </subcellularLocation>
</comment>
<gene>
    <name evidence="16" type="ORF">B0T18DRAFT_319562</name>
</gene>
<evidence type="ECO:0000256" key="7">
    <source>
        <dbReference type="ARBA" id="ARBA00023187"/>
    </source>
</evidence>
<feature type="domain" description="Pre-mRNA-splicing factor Syf1/CRNKL1-like C-terminal HAT-repeats" evidence="14">
    <location>
        <begin position="399"/>
        <end position="791"/>
    </location>
</feature>
<dbReference type="EMBL" id="JAUKUD010000002">
    <property type="protein sequence ID" value="KAK0751191.1"/>
    <property type="molecule type" value="Genomic_DNA"/>
</dbReference>
<evidence type="ECO:0000256" key="2">
    <source>
        <dbReference type="ARBA" id="ARBA00008644"/>
    </source>
</evidence>
<dbReference type="InterPro" id="IPR055430">
    <property type="entry name" value="HAT_Syf1_CNRKL1_C"/>
</dbReference>
<evidence type="ECO:0000259" key="13">
    <source>
        <dbReference type="Pfam" id="PF23220"/>
    </source>
</evidence>
<comment type="function">
    <text evidence="9">Involved in pre-mRNA splicing and cell cycle progression.</text>
</comment>
<name>A0AA40F5G0_9PEZI</name>
<evidence type="ECO:0000256" key="6">
    <source>
        <dbReference type="ARBA" id="ARBA00022737"/>
    </source>
</evidence>
<protein>
    <recommendedName>
        <fullName evidence="10">Pre-mRNA-splicing factor SYF1</fullName>
    </recommendedName>
    <alternativeName>
        <fullName evidence="11">Pre-mRNA-splicing factor syf1</fullName>
    </alternativeName>
</protein>
<keyword evidence="17" id="KW-1185">Reference proteome</keyword>
<evidence type="ECO:0000256" key="9">
    <source>
        <dbReference type="ARBA" id="ARBA00037272"/>
    </source>
</evidence>
<dbReference type="InterPro" id="IPR056350">
    <property type="entry name" value="HAT_Syf1_central"/>
</dbReference>
<dbReference type="GO" id="GO:0000974">
    <property type="term" value="C:Prp19 complex"/>
    <property type="evidence" value="ECO:0007669"/>
    <property type="project" value="TreeGrafter"/>
</dbReference>
<dbReference type="InterPro" id="IPR045075">
    <property type="entry name" value="Syf1-like"/>
</dbReference>
<organism evidence="16 17">
    <name type="scientific">Schizothecium vesticola</name>
    <dbReference type="NCBI Taxonomy" id="314040"/>
    <lineage>
        <taxon>Eukaryota</taxon>
        <taxon>Fungi</taxon>
        <taxon>Dikarya</taxon>
        <taxon>Ascomycota</taxon>
        <taxon>Pezizomycotina</taxon>
        <taxon>Sordariomycetes</taxon>
        <taxon>Sordariomycetidae</taxon>
        <taxon>Sordariales</taxon>
        <taxon>Schizotheciaceae</taxon>
        <taxon>Schizothecium</taxon>
    </lineage>
</organism>
<dbReference type="Gene3D" id="1.25.40.10">
    <property type="entry name" value="Tetratricopeptide repeat domain"/>
    <property type="match status" value="5"/>
</dbReference>
<dbReference type="Pfam" id="PF23231">
    <property type="entry name" value="HAT_Syf1_CNRKL1_C"/>
    <property type="match status" value="1"/>
</dbReference>
<dbReference type="InterPro" id="IPR055433">
    <property type="entry name" value="HAT_Syf1-like_N"/>
</dbReference>
<evidence type="ECO:0000259" key="14">
    <source>
        <dbReference type="Pfam" id="PF23231"/>
    </source>
</evidence>
<evidence type="ECO:0000256" key="10">
    <source>
        <dbReference type="ARBA" id="ARBA00039472"/>
    </source>
</evidence>
<dbReference type="InterPro" id="IPR011990">
    <property type="entry name" value="TPR-like_helical_dom_sf"/>
</dbReference>
<dbReference type="AlphaFoldDB" id="A0AA40F5G0"/>
<dbReference type="GO" id="GO:0071014">
    <property type="term" value="C:post-mRNA release spliceosomal complex"/>
    <property type="evidence" value="ECO:0007669"/>
    <property type="project" value="TreeGrafter"/>
</dbReference>
<dbReference type="FunFam" id="1.25.40.10:FF:000038">
    <property type="entry name" value="Putative pre-mRNA-splicing factor SYF1"/>
    <property type="match status" value="1"/>
</dbReference>
<feature type="domain" description="Pre-mRNA-splicing factor SYF1 central HAT repeats" evidence="13">
    <location>
        <begin position="184"/>
        <end position="397"/>
    </location>
</feature>
<comment type="subunit">
    <text evidence="3">Associated with the spliceosome.</text>
</comment>
<reference evidence="16" key="1">
    <citation type="submission" date="2023-06" db="EMBL/GenBank/DDBJ databases">
        <title>Genome-scale phylogeny and comparative genomics of the fungal order Sordariales.</title>
        <authorList>
            <consortium name="Lawrence Berkeley National Laboratory"/>
            <person name="Hensen N."/>
            <person name="Bonometti L."/>
            <person name="Westerberg I."/>
            <person name="Brannstrom I.O."/>
            <person name="Guillou S."/>
            <person name="Cros-Aarteil S."/>
            <person name="Calhoun S."/>
            <person name="Haridas S."/>
            <person name="Kuo A."/>
            <person name="Mondo S."/>
            <person name="Pangilinan J."/>
            <person name="Riley R."/>
            <person name="LaButti K."/>
            <person name="Andreopoulos B."/>
            <person name="Lipzen A."/>
            <person name="Chen C."/>
            <person name="Yanf M."/>
            <person name="Daum C."/>
            <person name="Ng V."/>
            <person name="Clum A."/>
            <person name="Steindorff A."/>
            <person name="Ohm R."/>
            <person name="Martin F."/>
            <person name="Silar P."/>
            <person name="Natvig D."/>
            <person name="Lalanne C."/>
            <person name="Gautier V."/>
            <person name="Ament-velasquez S.L."/>
            <person name="Kruys A."/>
            <person name="Hutchinson M.I."/>
            <person name="Powell A.J."/>
            <person name="Barry K."/>
            <person name="Miller A.N."/>
            <person name="Grigoriev I.V."/>
            <person name="Debuchy R."/>
            <person name="Gladieux P."/>
            <person name="Thoren M.H."/>
            <person name="Johannesson H."/>
        </authorList>
    </citation>
    <scope>NUCLEOTIDE SEQUENCE</scope>
    <source>
        <strain evidence="16">SMH3187-1</strain>
    </source>
</reference>
<evidence type="ECO:0000256" key="3">
    <source>
        <dbReference type="ARBA" id="ARBA00011524"/>
    </source>
</evidence>
<sequence length="829" mass="96169">MSSSLVQASGRQPDLALVTEDDFPYEQDIQRNPGSTKPWLAYIEYKLQHGTVREQAFVMERACVQLPRSYKLWKMYLRFRSKHVEKLNAAIFASEYRKVNALYERALILLNKMPRIWEMYLKFLMLQPLVTLPRHVFDRALRALPITQHNRIWALYRPFANSAEGQTAVKIWRRYMQVHPEDAEDFIELLVQVGLYTEAVHKYIEILNNPRFTSKNGKGHYELWSEMVDLLVEHAAEIETGHESGIDVERIIRSGIERFSDQRGKLWCGLATYWIRRGSFERSRDVFEEGITTVMTVRDFTLVFDSYTEFEESIIGALMEVAATRAEKGVVDEAGDFDLDIRMMRFEHLMDRRPFLLNDVLLRQNPNNVTEWEKRVALWTDNKENVVQTYTNAIAAIQPKKAVGPFHKLWANYAKFYETGGDIRTARVIMEKAVKVPFKSVAELADMWIEWAEMELRNENFDEAVKIMAKAVQAPKRSTVDYFDETLSPQQRVHKSWKLWSFYVDLVESVSSLDETKKVYERIFELRIATPQTVVNYANLLEEHKYYEESFKIYERGLDLFSYPVAFELWNLYLTKAVDRKISIERLRDLFEQAVEDCPPKFAKVIYLMYGNLEEERGLARHAMRIYERATRAVSDDDRADMFNFYITKSASNFGLPSTRPIYERAIAALPDAEARDMCLKFADMEKRLGEIDRARAIYGHASQFCDPRTNPAFWQKWEQFEVQHGNEDTFKEMLRIKRSVQAQYNTDVNFIASQALARSQQQQRAAAAEDGDGDGDAEVADAMELLERQARAPVGFVAASEGPKGSLAPPTVVEVANPDAIDLDDMDE</sequence>
<dbReference type="FunFam" id="1.25.40.10:FF:000666">
    <property type="entry name" value="DNA repair and transcription protein (Xab2)"/>
    <property type="match status" value="1"/>
</dbReference>
<dbReference type="Pfam" id="PF23220">
    <property type="entry name" value="HAT_Syf1_M"/>
    <property type="match status" value="1"/>
</dbReference>
<evidence type="ECO:0000256" key="5">
    <source>
        <dbReference type="ARBA" id="ARBA00022728"/>
    </source>
</evidence>
<dbReference type="PANTHER" id="PTHR11246:SF5">
    <property type="entry name" value="PRE-MRNA-SPLICING FACTOR SYF1"/>
    <property type="match status" value="1"/>
</dbReference>
<dbReference type="Proteomes" id="UP001172155">
    <property type="component" value="Unassembled WGS sequence"/>
</dbReference>
<keyword evidence="4" id="KW-0507">mRNA processing</keyword>
<dbReference type="SUPFAM" id="SSF48452">
    <property type="entry name" value="TPR-like"/>
    <property type="match status" value="3"/>
</dbReference>
<feature type="region of interest" description="Disordered" evidence="12">
    <location>
        <begin position="798"/>
        <end position="829"/>
    </location>
</feature>
<evidence type="ECO:0000256" key="12">
    <source>
        <dbReference type="SAM" id="MobiDB-lite"/>
    </source>
</evidence>
<dbReference type="PANTHER" id="PTHR11246">
    <property type="entry name" value="PRE-MRNA SPLICING FACTOR"/>
    <property type="match status" value="1"/>
</dbReference>
<dbReference type="GO" id="GO:0000349">
    <property type="term" value="P:generation of catalytic spliceosome for first transesterification step"/>
    <property type="evidence" value="ECO:0007669"/>
    <property type="project" value="TreeGrafter"/>
</dbReference>
<evidence type="ECO:0000259" key="15">
    <source>
        <dbReference type="Pfam" id="PF23233"/>
    </source>
</evidence>
<evidence type="ECO:0000256" key="1">
    <source>
        <dbReference type="ARBA" id="ARBA00004123"/>
    </source>
</evidence>
<evidence type="ECO:0000256" key="4">
    <source>
        <dbReference type="ARBA" id="ARBA00022664"/>
    </source>
</evidence>
<evidence type="ECO:0000256" key="11">
    <source>
        <dbReference type="ARBA" id="ARBA00067212"/>
    </source>
</evidence>
<evidence type="ECO:0000313" key="16">
    <source>
        <dbReference type="EMBL" id="KAK0751191.1"/>
    </source>
</evidence>
<keyword evidence="6" id="KW-0677">Repeat</keyword>
<dbReference type="Pfam" id="PF23233">
    <property type="entry name" value="HAT_Syf1_CNRKL1_N"/>
    <property type="match status" value="1"/>
</dbReference>
<dbReference type="InterPro" id="IPR003107">
    <property type="entry name" value="HAT"/>
</dbReference>
<dbReference type="FunFam" id="1.25.40.10:FF:000720">
    <property type="entry name" value="Pre-mRNA-splicing factor SYF1"/>
    <property type="match status" value="1"/>
</dbReference>
<keyword evidence="5" id="KW-0747">Spliceosome</keyword>
<dbReference type="FunFam" id="1.25.40.10:FF:000023">
    <property type="entry name" value="Pre-mRNA-splicing factor SYF1"/>
    <property type="match status" value="1"/>
</dbReference>
<proteinExistence type="inferred from homology"/>
<evidence type="ECO:0000256" key="8">
    <source>
        <dbReference type="ARBA" id="ARBA00023242"/>
    </source>
</evidence>
<feature type="domain" description="Pre-mRNA-splicing factor Syf1-like N-terminal HAT-repeats" evidence="15">
    <location>
        <begin position="21"/>
        <end position="181"/>
    </location>
</feature>
<comment type="similarity">
    <text evidence="2">Belongs to the crooked-neck family.</text>
</comment>
<dbReference type="GO" id="GO:0071007">
    <property type="term" value="C:U2-type catalytic step 2 spliceosome"/>
    <property type="evidence" value="ECO:0007669"/>
    <property type="project" value="TreeGrafter"/>
</dbReference>
<keyword evidence="8" id="KW-0539">Nucleus</keyword>
<keyword evidence="7" id="KW-0508">mRNA splicing</keyword>
<evidence type="ECO:0000313" key="17">
    <source>
        <dbReference type="Proteomes" id="UP001172155"/>
    </source>
</evidence>
<accession>A0AA40F5G0</accession>
<dbReference type="SMART" id="SM00386">
    <property type="entry name" value="HAT"/>
    <property type="match status" value="9"/>
</dbReference>